<feature type="non-terminal residue" evidence="2">
    <location>
        <position position="68"/>
    </location>
</feature>
<sequence>MKRASLLRLATLRGRFFRHVVESDVEGPPYAGSSGSLLPPIEAQGPTGSERLILQPMIRKSYYDRSGT</sequence>
<name>A0A699X9M2_TANCI</name>
<dbReference type="EMBL" id="BKCJ011814198">
    <property type="protein sequence ID" value="GFD55120.1"/>
    <property type="molecule type" value="Genomic_DNA"/>
</dbReference>
<comment type="caution">
    <text evidence="2">The sequence shown here is derived from an EMBL/GenBank/DDBJ whole genome shotgun (WGS) entry which is preliminary data.</text>
</comment>
<protein>
    <submittedName>
        <fullName evidence="2">Uncharacterized protein</fullName>
    </submittedName>
</protein>
<evidence type="ECO:0000313" key="2">
    <source>
        <dbReference type="EMBL" id="GFD55120.1"/>
    </source>
</evidence>
<evidence type="ECO:0000256" key="1">
    <source>
        <dbReference type="SAM" id="MobiDB-lite"/>
    </source>
</evidence>
<organism evidence="2">
    <name type="scientific">Tanacetum cinerariifolium</name>
    <name type="common">Dalmatian daisy</name>
    <name type="synonym">Chrysanthemum cinerariifolium</name>
    <dbReference type="NCBI Taxonomy" id="118510"/>
    <lineage>
        <taxon>Eukaryota</taxon>
        <taxon>Viridiplantae</taxon>
        <taxon>Streptophyta</taxon>
        <taxon>Embryophyta</taxon>
        <taxon>Tracheophyta</taxon>
        <taxon>Spermatophyta</taxon>
        <taxon>Magnoliopsida</taxon>
        <taxon>eudicotyledons</taxon>
        <taxon>Gunneridae</taxon>
        <taxon>Pentapetalae</taxon>
        <taxon>asterids</taxon>
        <taxon>campanulids</taxon>
        <taxon>Asterales</taxon>
        <taxon>Asteraceae</taxon>
        <taxon>Asteroideae</taxon>
        <taxon>Anthemideae</taxon>
        <taxon>Anthemidinae</taxon>
        <taxon>Tanacetum</taxon>
    </lineage>
</organism>
<reference evidence="2" key="1">
    <citation type="journal article" date="2019" name="Sci. Rep.">
        <title>Draft genome of Tanacetum cinerariifolium, the natural source of mosquito coil.</title>
        <authorList>
            <person name="Yamashiro T."/>
            <person name="Shiraishi A."/>
            <person name="Satake H."/>
            <person name="Nakayama K."/>
        </authorList>
    </citation>
    <scope>NUCLEOTIDE SEQUENCE</scope>
</reference>
<feature type="region of interest" description="Disordered" evidence="1">
    <location>
        <begin position="28"/>
        <end position="47"/>
    </location>
</feature>
<gene>
    <name evidence="2" type="ORF">Tci_927089</name>
</gene>
<dbReference type="AlphaFoldDB" id="A0A699X9M2"/>
<accession>A0A699X9M2</accession>
<proteinExistence type="predicted"/>